<feature type="non-terminal residue" evidence="1">
    <location>
        <position position="233"/>
    </location>
</feature>
<dbReference type="Pfam" id="PF11913">
    <property type="entry name" value="DUF3431"/>
    <property type="match status" value="1"/>
</dbReference>
<dbReference type="GeneID" id="54471399"/>
<evidence type="ECO:0000313" key="2">
    <source>
        <dbReference type="Proteomes" id="UP000799767"/>
    </source>
</evidence>
<gene>
    <name evidence="1" type="ORF">BDY17DRAFT_242974</name>
</gene>
<keyword evidence="2" id="KW-1185">Reference proteome</keyword>
<protein>
    <submittedName>
        <fullName evidence="1">Uncharacterized protein</fullName>
    </submittedName>
</protein>
<feature type="non-terminal residue" evidence="1">
    <location>
        <position position="1"/>
    </location>
</feature>
<name>A0A6A6PU73_9PEZI</name>
<dbReference type="RefSeq" id="XP_033589804.1">
    <property type="nucleotide sequence ID" value="XM_033730397.1"/>
</dbReference>
<sequence>SKIIVTGRLESENTDWIARELPDWPSAIYYIGLPASQPSPSGLRTPVNKAREAMPYLTYILDHYPTFPDVVVFIHPHQGSWHVDHRFHNSYYMLSDLRLDTVMQRGYANLRCNNDVGCPAEIMPFRDPRDQSKAAENVFADVYAHFFHATEAQMRADIPVVATQCCAQFAVSGAQLLKRPKEDYERYRQFLLDTELDDATVGRVMEYMWHIIFGRDAVHCEDDFECWCKLFGR</sequence>
<evidence type="ECO:0000313" key="1">
    <source>
        <dbReference type="EMBL" id="KAF2483234.1"/>
    </source>
</evidence>
<dbReference type="EMBL" id="MU001635">
    <property type="protein sequence ID" value="KAF2483234.1"/>
    <property type="molecule type" value="Genomic_DNA"/>
</dbReference>
<dbReference type="OrthoDB" id="426718at2759"/>
<accession>A0A6A6PU73</accession>
<reference evidence="1" key="1">
    <citation type="journal article" date="2020" name="Stud. Mycol.">
        <title>101 Dothideomycetes genomes: a test case for predicting lifestyles and emergence of pathogens.</title>
        <authorList>
            <person name="Haridas S."/>
            <person name="Albert R."/>
            <person name="Binder M."/>
            <person name="Bloem J."/>
            <person name="Labutti K."/>
            <person name="Salamov A."/>
            <person name="Andreopoulos B."/>
            <person name="Baker S."/>
            <person name="Barry K."/>
            <person name="Bills G."/>
            <person name="Bluhm B."/>
            <person name="Cannon C."/>
            <person name="Castanera R."/>
            <person name="Culley D."/>
            <person name="Daum C."/>
            <person name="Ezra D."/>
            <person name="Gonzalez J."/>
            <person name="Henrissat B."/>
            <person name="Kuo A."/>
            <person name="Liang C."/>
            <person name="Lipzen A."/>
            <person name="Lutzoni F."/>
            <person name="Magnuson J."/>
            <person name="Mondo S."/>
            <person name="Nolan M."/>
            <person name="Ohm R."/>
            <person name="Pangilinan J."/>
            <person name="Park H.-J."/>
            <person name="Ramirez L."/>
            <person name="Alfaro M."/>
            <person name="Sun H."/>
            <person name="Tritt A."/>
            <person name="Yoshinaga Y."/>
            <person name="Zwiers L.-H."/>
            <person name="Turgeon B."/>
            <person name="Goodwin S."/>
            <person name="Spatafora J."/>
            <person name="Crous P."/>
            <person name="Grigoriev I."/>
        </authorList>
    </citation>
    <scope>NUCLEOTIDE SEQUENCE</scope>
    <source>
        <strain evidence="1">CBS 113389</strain>
    </source>
</reference>
<dbReference type="Proteomes" id="UP000799767">
    <property type="component" value="Unassembled WGS sequence"/>
</dbReference>
<dbReference type="PANTHER" id="PTHR37490:SF2">
    <property type="match status" value="1"/>
</dbReference>
<proteinExistence type="predicted"/>
<dbReference type="PANTHER" id="PTHR37490">
    <property type="entry name" value="EXPRESSED PROTEIN"/>
    <property type="match status" value="1"/>
</dbReference>
<dbReference type="InterPro" id="IPR021838">
    <property type="entry name" value="DUF3431"/>
</dbReference>
<organism evidence="1 2">
    <name type="scientific">Neohortaea acidophila</name>
    <dbReference type="NCBI Taxonomy" id="245834"/>
    <lineage>
        <taxon>Eukaryota</taxon>
        <taxon>Fungi</taxon>
        <taxon>Dikarya</taxon>
        <taxon>Ascomycota</taxon>
        <taxon>Pezizomycotina</taxon>
        <taxon>Dothideomycetes</taxon>
        <taxon>Dothideomycetidae</taxon>
        <taxon>Mycosphaerellales</taxon>
        <taxon>Teratosphaeriaceae</taxon>
        <taxon>Neohortaea</taxon>
    </lineage>
</organism>
<dbReference type="AlphaFoldDB" id="A0A6A6PU73"/>